<comment type="caution">
    <text evidence="1">The sequence shown here is derived from an EMBL/GenBank/DDBJ whole genome shotgun (WGS) entry which is preliminary data.</text>
</comment>
<name>C0EQ93_NEIFL</name>
<sequence>MFSFLSENTLSAHQYHNTRWITPSVETHYIRNKNGCSEKYF</sequence>
<reference evidence="1 2" key="1">
    <citation type="submission" date="2009-01" db="EMBL/GenBank/DDBJ databases">
        <authorList>
            <person name="Fulton L."/>
            <person name="Clifton S."/>
            <person name="Chinwalla A.T."/>
            <person name="Mitreva M."/>
            <person name="Sodergren E."/>
            <person name="Weinstock G."/>
            <person name="Clifton S."/>
            <person name="Dooling D.J."/>
            <person name="Fulton B."/>
            <person name="Minx P."/>
            <person name="Pepin K.H."/>
            <person name="Johnson M."/>
            <person name="Bhonagiri V."/>
            <person name="Nash W.E."/>
            <person name="Mardis E.R."/>
            <person name="Wilson R.K."/>
        </authorList>
    </citation>
    <scope>NUCLEOTIDE SEQUENCE [LARGE SCALE GENOMIC DNA]</scope>
    <source>
        <strain evidence="1 2">NRL30031/H210</strain>
    </source>
</reference>
<dbReference type="AlphaFoldDB" id="C0EQ93"/>
<dbReference type="Proteomes" id="UP000004457">
    <property type="component" value="Unassembled WGS sequence"/>
</dbReference>
<keyword evidence="2" id="KW-1185">Reference proteome</keyword>
<proteinExistence type="predicted"/>
<organism evidence="1 2">
    <name type="scientific">Neisseria flavescens NRL30031/H210</name>
    <dbReference type="NCBI Taxonomy" id="546264"/>
    <lineage>
        <taxon>Bacteria</taxon>
        <taxon>Pseudomonadati</taxon>
        <taxon>Pseudomonadota</taxon>
        <taxon>Betaproteobacteria</taxon>
        <taxon>Neisseriales</taxon>
        <taxon>Neisseriaceae</taxon>
        <taxon>Neisseria</taxon>
    </lineage>
</organism>
<gene>
    <name evidence="1" type="ORF">NEIFLAOT_02135</name>
</gene>
<evidence type="ECO:0000313" key="2">
    <source>
        <dbReference type="Proteomes" id="UP000004457"/>
    </source>
</evidence>
<evidence type="ECO:0000313" key="1">
    <source>
        <dbReference type="EMBL" id="EEG32848.1"/>
    </source>
</evidence>
<accession>C0EQ93</accession>
<dbReference type="EMBL" id="ACEN01000097">
    <property type="protein sequence ID" value="EEG32848.1"/>
    <property type="molecule type" value="Genomic_DNA"/>
</dbReference>
<protein>
    <submittedName>
        <fullName evidence="1">Uncharacterized protein</fullName>
    </submittedName>
</protein>